<reference evidence="2" key="1">
    <citation type="journal article" date="2010" name="PLoS ONE">
        <title>The complete plastid genomes of the two 'dinotoms' Durinskia baltica and Kryptoperidinium foliaceum.</title>
        <authorList>
            <person name="Imanian B."/>
            <person name="Pombert J.F."/>
            <person name="Keeling P.J."/>
        </authorList>
    </citation>
    <scope>NUCLEOTIDE SEQUENCE</scope>
    <source>
        <strain evidence="2">CCMP1326</strain>
    </source>
</reference>
<organism evidence="2">
    <name type="scientific">Kryptoperidinium foliaceum</name>
    <dbReference type="NCBI Taxonomy" id="160619"/>
    <lineage>
        <taxon>Eukaryota</taxon>
        <taxon>Sar</taxon>
        <taxon>Alveolata</taxon>
        <taxon>Dinophyceae</taxon>
        <taxon>Peridiniales</taxon>
        <taxon>Kryptoperidiniaceae</taxon>
        <taxon>Kryptoperidinium</taxon>
    </lineage>
</organism>
<keyword evidence="2" id="KW-0150">Chloroplast</keyword>
<accession>D7PJH4</accession>
<keyword evidence="1" id="KW-0812">Transmembrane</keyword>
<name>D7PJH4_9DINO</name>
<dbReference type="EMBL" id="GU591328">
    <property type="protein sequence ID" value="ADI40374.1"/>
    <property type="molecule type" value="Genomic_DNA"/>
</dbReference>
<dbReference type="AlphaFoldDB" id="D7PJH4"/>
<feature type="transmembrane region" description="Helical" evidence="1">
    <location>
        <begin position="98"/>
        <end position="119"/>
    </location>
</feature>
<keyword evidence="1" id="KW-0472">Membrane</keyword>
<keyword evidence="1" id="KW-1133">Transmembrane helix</keyword>
<geneLocation type="chloroplast" evidence="2"/>
<dbReference type="RefSeq" id="YP_003734589.1">
    <property type="nucleotide sequence ID" value="NC_014267.1"/>
</dbReference>
<sequence length="215" mass="24087">MIIIFSDVKSADAIGTSPPLQPRVVRIMSNQNTNRLIQPSKVKLDLEIKPKIIMPSLSKNVKNPGELSLPTYIYLMDDKFLRRPEISSIIRELRGGSWSIALIGNTIFVAVLYGIWLLASGSEGFVQQPNPGWGLGNNFYEPPGLVRPADCETQLYAGSPKQSLKTEASRNQPNTKDRWILVESRPELIMRRGQAQFKTKDHGAGYFNGKNGRKY</sequence>
<keyword evidence="2" id="KW-0934">Plastid</keyword>
<protein>
    <submittedName>
        <fullName evidence="2">Uncharacterized protein orf215</fullName>
    </submittedName>
</protein>
<dbReference type="GeneID" id="9384978"/>
<evidence type="ECO:0000313" key="2">
    <source>
        <dbReference type="EMBL" id="ADI40374.1"/>
    </source>
</evidence>
<gene>
    <name evidence="2" type="primary">orf215</name>
</gene>
<evidence type="ECO:0000256" key="1">
    <source>
        <dbReference type="SAM" id="Phobius"/>
    </source>
</evidence>
<proteinExistence type="predicted"/>